<dbReference type="AlphaFoldDB" id="A0A7S7NNH8"/>
<dbReference type="Pfam" id="PF05448">
    <property type="entry name" value="AXE1"/>
    <property type="match status" value="1"/>
</dbReference>
<organism evidence="3 4">
    <name type="scientific">Paludibaculum fermentans</name>
    <dbReference type="NCBI Taxonomy" id="1473598"/>
    <lineage>
        <taxon>Bacteria</taxon>
        <taxon>Pseudomonadati</taxon>
        <taxon>Acidobacteriota</taxon>
        <taxon>Terriglobia</taxon>
        <taxon>Bryobacterales</taxon>
        <taxon>Bryobacteraceae</taxon>
        <taxon>Paludibaculum</taxon>
    </lineage>
</organism>
<name>A0A7S7NNH8_PALFE</name>
<evidence type="ECO:0000313" key="4">
    <source>
        <dbReference type="Proteomes" id="UP000593892"/>
    </source>
</evidence>
<gene>
    <name evidence="3" type="ORF">IRI77_29550</name>
</gene>
<dbReference type="Proteomes" id="UP000593892">
    <property type="component" value="Chromosome"/>
</dbReference>
<dbReference type="PANTHER" id="PTHR22946:SF8">
    <property type="entry name" value="ACETYL XYLAN ESTERASE DOMAIN-CONTAINING PROTEIN"/>
    <property type="match status" value="1"/>
</dbReference>
<sequence>MRIFVVALLLAATAAAQDPSELNFLSSHTDYRNLRSMLPDYTTKRAFELLDKRRAASANWTAAEISGRKQYLREHMLRGIGGLPERTPLNARVTGVIDREDYRIEKIIFESRPNFFVTANLYLPKRGQGPYPAVLYPLGHEEGAKAHVAWQQMLVTLARNGYVGLAWDGPGQGERVQLYDPDFNSSKVFSSTLEHTILGIQTLLVGDALAQYYIWDGMRALDYLLSRPEVDPKRVACSGNSGGGTLTAYLSALDDRIQVAAPSCYITSWRRLLETIGPQDAEQCIPNWISDGLDHEDFLLSFAPKPYLQLSAIRDFFSITGARETNADATRAYDRLGAGDKMRFFQADDGHGFTKPRRLAAYAWFDRWLKKAEFSGVEDEVLPLREEELYCTPTGQVASSLGGETVTTLNQKRAKQFQRGQATPAQIAKLIDYHQPTGPLSIKPFGTLTRGGYRIEKLVYETEPGIVIPALLFVPDSAGKHPGVLYVDGAGKAAHVADIEALVKAGHVVLSIDARGLGETRIAAFQNGSDWFRYFGDWNSGMTAIMMGSTLTGQRAADISRGLDVLAARGEVDAGRLYGVGVEAGGVPLLHAAVLDSRLRKIALERTLISYQAVVDARIHRGLFEQVVPGALKLYDLPDLVRMLGQRSAAVIDAVNPLGQPAPLTESRKTYPSAARRAAADSIVALYKF</sequence>
<proteinExistence type="predicted"/>
<reference evidence="3 4" key="1">
    <citation type="submission" date="2020-10" db="EMBL/GenBank/DDBJ databases">
        <title>Complete genome sequence of Paludibaculum fermentans P105T, a facultatively anaerobic acidobacterium capable of dissimilatory Fe(III) reduction.</title>
        <authorList>
            <person name="Dedysh S.N."/>
            <person name="Beletsky A.V."/>
            <person name="Kulichevskaya I.S."/>
            <person name="Mardanov A.V."/>
            <person name="Ravin N.V."/>
        </authorList>
    </citation>
    <scope>NUCLEOTIDE SEQUENCE [LARGE SCALE GENOMIC DNA]</scope>
    <source>
        <strain evidence="3 4">P105</strain>
    </source>
</reference>
<dbReference type="InterPro" id="IPR029058">
    <property type="entry name" value="AB_hydrolase_fold"/>
</dbReference>
<keyword evidence="1" id="KW-0732">Signal</keyword>
<accession>A0A7S7NNH8</accession>
<feature type="chain" id="PRO_5032990531" evidence="1">
    <location>
        <begin position="17"/>
        <end position="689"/>
    </location>
</feature>
<evidence type="ECO:0000256" key="1">
    <source>
        <dbReference type="SAM" id="SignalP"/>
    </source>
</evidence>
<evidence type="ECO:0000259" key="2">
    <source>
        <dbReference type="Pfam" id="PF05448"/>
    </source>
</evidence>
<feature type="domain" description="Acetyl xylan esterase" evidence="2">
    <location>
        <begin position="106"/>
        <end position="275"/>
    </location>
</feature>
<dbReference type="RefSeq" id="WP_194448560.1">
    <property type="nucleotide sequence ID" value="NZ_CP063849.1"/>
</dbReference>
<protein>
    <submittedName>
        <fullName evidence="3">Acetylxylan esterase</fullName>
    </submittedName>
</protein>
<dbReference type="PANTHER" id="PTHR22946">
    <property type="entry name" value="DIENELACTONE HYDROLASE DOMAIN-CONTAINING PROTEIN-RELATED"/>
    <property type="match status" value="1"/>
</dbReference>
<dbReference type="KEGG" id="pfer:IRI77_29550"/>
<dbReference type="Gene3D" id="3.40.50.1820">
    <property type="entry name" value="alpha/beta hydrolase"/>
    <property type="match status" value="2"/>
</dbReference>
<dbReference type="SUPFAM" id="SSF53474">
    <property type="entry name" value="alpha/beta-Hydrolases"/>
    <property type="match status" value="2"/>
</dbReference>
<dbReference type="EMBL" id="CP063849">
    <property type="protein sequence ID" value="QOY86891.1"/>
    <property type="molecule type" value="Genomic_DNA"/>
</dbReference>
<evidence type="ECO:0000313" key="3">
    <source>
        <dbReference type="EMBL" id="QOY86891.1"/>
    </source>
</evidence>
<feature type="signal peptide" evidence="1">
    <location>
        <begin position="1"/>
        <end position="16"/>
    </location>
</feature>
<keyword evidence="4" id="KW-1185">Reference proteome</keyword>
<dbReference type="InterPro" id="IPR008391">
    <property type="entry name" value="AXE1_dom"/>
</dbReference>
<dbReference type="InterPro" id="IPR050261">
    <property type="entry name" value="FrsA_esterase"/>
</dbReference>